<dbReference type="AlphaFoldDB" id="L0HE95"/>
<dbReference type="eggNOG" id="arCOG13108">
    <property type="taxonomic scope" value="Archaea"/>
</dbReference>
<organism evidence="2 3">
    <name type="scientific">Methanoregula formicica (strain DSM 22288 / NBRC 105244 / SMSP)</name>
    <dbReference type="NCBI Taxonomy" id="593750"/>
    <lineage>
        <taxon>Archaea</taxon>
        <taxon>Methanobacteriati</taxon>
        <taxon>Methanobacteriota</taxon>
        <taxon>Stenosarchaea group</taxon>
        <taxon>Methanomicrobia</taxon>
        <taxon>Methanomicrobiales</taxon>
        <taxon>Methanoregulaceae</taxon>
        <taxon>Methanoregula</taxon>
    </lineage>
</organism>
<keyword evidence="1" id="KW-0812">Transmembrane</keyword>
<reference evidence="2 3" key="2">
    <citation type="journal article" date="2014" name="Genome Announc.">
        <title>Complete Genome Sequence of Methanoregula formicica SMSPT, a Mesophilic Hydrogenotrophic Methanogen Isolated from a Methanogenic Upflow Anaerobic Sludge Blanket Reactor.</title>
        <authorList>
            <person name="Yamamoto K."/>
            <person name="Tamaki H."/>
            <person name="Cadillo-Quiroz H."/>
            <person name="Imachi H."/>
            <person name="Kyrpides N."/>
            <person name="Woyke T."/>
            <person name="Goodwin L."/>
            <person name="Zinder S.H."/>
            <person name="Kamagata Y."/>
            <person name="Liu W.T."/>
        </authorList>
    </citation>
    <scope>NUCLEOTIDE SEQUENCE [LARGE SCALE GENOMIC DNA]</scope>
    <source>
        <strain evidence="3">DSM 22288 / NBRC 105244 / SMSP</strain>
    </source>
</reference>
<name>L0HE95_METFS</name>
<feature type="transmembrane region" description="Helical" evidence="1">
    <location>
        <begin position="100"/>
        <end position="120"/>
    </location>
</feature>
<evidence type="ECO:0000313" key="3">
    <source>
        <dbReference type="Proteomes" id="UP000010824"/>
    </source>
</evidence>
<dbReference type="STRING" id="593750.Metfor_1052"/>
<protein>
    <submittedName>
        <fullName evidence="2">Uncharacterized protein</fullName>
    </submittedName>
</protein>
<feature type="transmembrane region" description="Helical" evidence="1">
    <location>
        <begin position="38"/>
        <end position="56"/>
    </location>
</feature>
<dbReference type="HOGENOM" id="CLU_1536688_0_0_2"/>
<dbReference type="InParanoid" id="L0HE95"/>
<evidence type="ECO:0000256" key="1">
    <source>
        <dbReference type="SAM" id="Phobius"/>
    </source>
</evidence>
<feature type="transmembrane region" description="Helical" evidence="1">
    <location>
        <begin position="126"/>
        <end position="144"/>
    </location>
</feature>
<dbReference type="EMBL" id="CP003167">
    <property type="protein sequence ID" value="AGB02101.1"/>
    <property type="molecule type" value="Genomic_DNA"/>
</dbReference>
<dbReference type="Proteomes" id="UP000010824">
    <property type="component" value="Chromosome"/>
</dbReference>
<reference evidence="3" key="1">
    <citation type="submission" date="2011-12" db="EMBL/GenBank/DDBJ databases">
        <title>Complete sequence of Methanoregula formicicum SMSP.</title>
        <authorList>
            <person name="Lucas S."/>
            <person name="Han J."/>
            <person name="Lapidus A."/>
            <person name="Cheng J.-F."/>
            <person name="Goodwin L."/>
            <person name="Pitluck S."/>
            <person name="Peters L."/>
            <person name="Ovchinnikova G."/>
            <person name="Teshima H."/>
            <person name="Detter J.C."/>
            <person name="Han C."/>
            <person name="Tapia R."/>
            <person name="Land M."/>
            <person name="Hauser L."/>
            <person name="Kyrpides N."/>
            <person name="Ivanova N."/>
            <person name="Pagani I."/>
            <person name="Imachi H."/>
            <person name="Tamaki H."/>
            <person name="Sekiguchi Y."/>
            <person name="Kamagata Y."/>
            <person name="Cadillo-Quiroz H."/>
            <person name="Zinder S."/>
            <person name="Liu W.-T."/>
            <person name="Woyke T."/>
        </authorList>
    </citation>
    <scope>NUCLEOTIDE SEQUENCE [LARGE SCALE GENOMIC DNA]</scope>
    <source>
        <strain evidence="3">DSM 22288 / NBRC 105244 / SMSP</strain>
    </source>
</reference>
<feature type="transmembrane region" description="Helical" evidence="1">
    <location>
        <begin position="12"/>
        <end position="32"/>
    </location>
</feature>
<gene>
    <name evidence="2" type="ordered locus">Metfor_1052</name>
</gene>
<proteinExistence type="predicted"/>
<dbReference type="OrthoDB" id="71164at2157"/>
<accession>L0HE95</accession>
<dbReference type="RefSeq" id="WP_015285065.1">
    <property type="nucleotide sequence ID" value="NC_019943.1"/>
</dbReference>
<sequence length="172" mass="19398" precursor="true">MQEPACHENYPATTVIVANLVPLLIWVIGAFLLSRIGLPWALLYLLFVLALEFRLVSGHCRDCYYFGKTCAFGKGRLSALFFRRGSPEKFAHLKIGWKDLVPDFLLFLVPVIAGIVLLVWQFSWTIILLITVLLLLGFAGNAFVRGHLACRFCKQREIGCPAERLFDAKKPS</sequence>
<evidence type="ECO:0000313" key="2">
    <source>
        <dbReference type="EMBL" id="AGB02101.1"/>
    </source>
</evidence>
<dbReference type="KEGG" id="mfo:Metfor_1052"/>
<keyword evidence="1" id="KW-1133">Transmembrane helix</keyword>
<keyword evidence="1" id="KW-0472">Membrane</keyword>
<keyword evidence="3" id="KW-1185">Reference proteome</keyword>
<dbReference type="GeneID" id="14310365"/>